<evidence type="ECO:0000256" key="1">
    <source>
        <dbReference type="ARBA" id="ARBA00004196"/>
    </source>
</evidence>
<dbReference type="Gene3D" id="3.40.190.10">
    <property type="entry name" value="Periplasmic binding protein-like II"/>
    <property type="match status" value="1"/>
</dbReference>
<comment type="subcellular location">
    <subcellularLocation>
        <location evidence="1">Cell envelope</location>
    </subcellularLocation>
</comment>
<dbReference type="FunFam" id="3.90.76.10:FF:000001">
    <property type="entry name" value="Oligopeptide ABC transporter substrate-binding protein"/>
    <property type="match status" value="1"/>
</dbReference>
<accession>A0AB94IVS3</accession>
<evidence type="ECO:0000256" key="5">
    <source>
        <dbReference type="SAM" id="SignalP"/>
    </source>
</evidence>
<dbReference type="Gene3D" id="3.10.105.10">
    <property type="entry name" value="Dipeptide-binding Protein, Domain 3"/>
    <property type="match status" value="1"/>
</dbReference>
<keyword evidence="4 5" id="KW-0732">Signal</keyword>
<dbReference type="GO" id="GO:0015833">
    <property type="term" value="P:peptide transport"/>
    <property type="evidence" value="ECO:0007669"/>
    <property type="project" value="TreeGrafter"/>
</dbReference>
<dbReference type="GO" id="GO:1904680">
    <property type="term" value="F:peptide transmembrane transporter activity"/>
    <property type="evidence" value="ECO:0007669"/>
    <property type="project" value="TreeGrafter"/>
</dbReference>
<dbReference type="KEGG" id="sbr:SY1_03850"/>
<dbReference type="GO" id="GO:0042597">
    <property type="term" value="C:periplasmic space"/>
    <property type="evidence" value="ECO:0007669"/>
    <property type="project" value="UniProtKB-ARBA"/>
</dbReference>
<reference evidence="7 8" key="2">
    <citation type="submission" date="2010-03" db="EMBL/GenBank/DDBJ databases">
        <authorList>
            <person name="Pajon A."/>
        </authorList>
    </citation>
    <scope>NUCLEOTIDE SEQUENCE [LARGE SCALE GENOMIC DNA]</scope>
    <source>
        <strain evidence="7 8">SGP1</strain>
    </source>
</reference>
<evidence type="ECO:0000256" key="3">
    <source>
        <dbReference type="ARBA" id="ARBA00022448"/>
    </source>
</evidence>
<dbReference type="PANTHER" id="PTHR30290:SF10">
    <property type="entry name" value="PERIPLASMIC OLIGOPEPTIDE-BINDING PROTEIN-RELATED"/>
    <property type="match status" value="1"/>
</dbReference>
<dbReference type="SUPFAM" id="SSF53850">
    <property type="entry name" value="Periplasmic binding protein-like II"/>
    <property type="match status" value="1"/>
</dbReference>
<gene>
    <name evidence="7" type="ORF">SY1_03850</name>
</gene>
<dbReference type="PIRSF" id="PIRSF002741">
    <property type="entry name" value="MppA"/>
    <property type="match status" value="1"/>
</dbReference>
<feature type="domain" description="Solute-binding protein family 5" evidence="6">
    <location>
        <begin position="86"/>
        <end position="467"/>
    </location>
</feature>
<dbReference type="Proteomes" id="UP000008957">
    <property type="component" value="Chromosome"/>
</dbReference>
<dbReference type="PANTHER" id="PTHR30290">
    <property type="entry name" value="PERIPLASMIC BINDING COMPONENT OF ABC TRANSPORTER"/>
    <property type="match status" value="1"/>
</dbReference>
<evidence type="ECO:0000259" key="6">
    <source>
        <dbReference type="Pfam" id="PF00496"/>
    </source>
</evidence>
<dbReference type="InterPro" id="IPR039424">
    <property type="entry name" value="SBP_5"/>
</dbReference>
<feature type="signal peptide" evidence="5">
    <location>
        <begin position="1"/>
        <end position="35"/>
    </location>
</feature>
<dbReference type="GO" id="GO:0030313">
    <property type="term" value="C:cell envelope"/>
    <property type="evidence" value="ECO:0007669"/>
    <property type="project" value="UniProtKB-SubCell"/>
</dbReference>
<sequence length="548" mass="60969">MMKYRVKRMTVSSSAAWALSFCLVLSSVFAGTAWAGEPQVLRIPIDEEPDSFNVARVSDYYSAMVASQVIEGLTGIVVRDGREVAVPACAESWETSEDGLTWTFRLREMKWADGEPLRASDFVYGISRVLDPATASPISGKVRFIKNAGDVLLGKKQPSELGLEAPDDRTFVVRLEHPVPYLLQSAAGTAMFPARRDVVEKFGDAYGTDADKVVGCGPFNLADWVHNSSIAFVKNPLYWDADNVKLDRLEMKVVAEESAKVGDFENGGLDLVSIYSVEWAKKLDEKGGYVKNVVAMPETKYVFFNQTVPPFSSPKVRLAFSLALDREEIYRDVSLGLDPAAWGWLPPAMGLDGENFRKLAGDPIKDLAAAHPDPRALLAEGLKELGMSEAPEGLKIVLMCHNATRDFAEYLQQAYKTRLGVDLELDPVEWPVFQERNRNLDYQMGYKSYYADFNDPSSMMDLWITGTRTIPTGWSNERYDALVREAGQSADKALRAKDYAEAERILLEEGTIAPYAYSTGFDYVHPYVKGYAAPTFTAMLYKTVSVER</sequence>
<dbReference type="AlphaFoldDB" id="A0AB94IVS3"/>
<organism evidence="7 8">
    <name type="scientific">Fretibacterium fastidiosum</name>
    <dbReference type="NCBI Taxonomy" id="651822"/>
    <lineage>
        <taxon>Bacteria</taxon>
        <taxon>Thermotogati</taxon>
        <taxon>Synergistota</taxon>
        <taxon>Synergistia</taxon>
        <taxon>Synergistales</taxon>
        <taxon>Aminobacteriaceae</taxon>
        <taxon>Fretibacterium</taxon>
    </lineage>
</organism>
<keyword evidence="3" id="KW-0813">Transport</keyword>
<dbReference type="Gene3D" id="3.90.76.10">
    <property type="entry name" value="Dipeptide-binding Protein, Domain 1"/>
    <property type="match status" value="1"/>
</dbReference>
<dbReference type="EMBL" id="FP929056">
    <property type="protein sequence ID" value="CBL27850.1"/>
    <property type="molecule type" value="Genomic_DNA"/>
</dbReference>
<evidence type="ECO:0000256" key="2">
    <source>
        <dbReference type="ARBA" id="ARBA00005695"/>
    </source>
</evidence>
<keyword evidence="8" id="KW-1185">Reference proteome</keyword>
<evidence type="ECO:0000313" key="8">
    <source>
        <dbReference type="Proteomes" id="UP000008957"/>
    </source>
</evidence>
<dbReference type="CDD" id="cd08504">
    <property type="entry name" value="PBP2_OppA"/>
    <property type="match status" value="1"/>
</dbReference>
<dbReference type="Pfam" id="PF00496">
    <property type="entry name" value="SBP_bac_5"/>
    <property type="match status" value="1"/>
</dbReference>
<dbReference type="InterPro" id="IPR030678">
    <property type="entry name" value="Peptide/Ni-bd"/>
</dbReference>
<feature type="chain" id="PRO_5044506933" evidence="5">
    <location>
        <begin position="36"/>
        <end position="548"/>
    </location>
</feature>
<reference evidence="8" key="1">
    <citation type="submission" date="2010-03" db="EMBL/GenBank/DDBJ databases">
        <title>The genome sequence of Synergistetes sp. SGP1.</title>
        <authorList>
            <consortium name="metaHIT consortium -- http://www.metahit.eu/"/>
            <person name="Pajon A."/>
            <person name="Turner K."/>
            <person name="Parkhill J."/>
            <person name="Wade W."/>
            <person name="Vartoukian S."/>
        </authorList>
    </citation>
    <scope>NUCLEOTIDE SEQUENCE [LARGE SCALE GENOMIC DNA]</scope>
    <source>
        <strain evidence="8">SGP1</strain>
    </source>
</reference>
<dbReference type="InterPro" id="IPR000914">
    <property type="entry name" value="SBP_5_dom"/>
</dbReference>
<name>A0AB94IVS3_9BACT</name>
<dbReference type="RefSeq" id="WP_015555997.1">
    <property type="nucleotide sequence ID" value="NC_021038.1"/>
</dbReference>
<evidence type="ECO:0000313" key="7">
    <source>
        <dbReference type="EMBL" id="CBL27850.1"/>
    </source>
</evidence>
<evidence type="ECO:0000256" key="4">
    <source>
        <dbReference type="ARBA" id="ARBA00022729"/>
    </source>
</evidence>
<proteinExistence type="inferred from homology"/>
<protein>
    <submittedName>
        <fullName evidence="7">ABC-type oligopeptide transport system, periplasmic component</fullName>
    </submittedName>
</protein>
<comment type="similarity">
    <text evidence="2">Belongs to the bacterial solute-binding protein 5 family.</text>
</comment>
<dbReference type="GO" id="GO:0043190">
    <property type="term" value="C:ATP-binding cassette (ABC) transporter complex"/>
    <property type="evidence" value="ECO:0007669"/>
    <property type="project" value="InterPro"/>
</dbReference>